<dbReference type="AlphaFoldDB" id="A0A1Y1W817"/>
<feature type="compositionally biased region" description="Basic and acidic residues" evidence="1">
    <location>
        <begin position="82"/>
        <end position="95"/>
    </location>
</feature>
<feature type="compositionally biased region" description="Basic and acidic residues" evidence="1">
    <location>
        <begin position="545"/>
        <end position="564"/>
    </location>
</feature>
<feature type="region of interest" description="Disordered" evidence="1">
    <location>
        <begin position="295"/>
        <end position="354"/>
    </location>
</feature>
<feature type="region of interest" description="Disordered" evidence="1">
    <location>
        <begin position="1"/>
        <end position="104"/>
    </location>
</feature>
<feature type="compositionally biased region" description="Pro residues" evidence="1">
    <location>
        <begin position="337"/>
        <end position="349"/>
    </location>
</feature>
<evidence type="ECO:0000313" key="2">
    <source>
        <dbReference type="EMBL" id="ORX69592.1"/>
    </source>
</evidence>
<feature type="compositionally biased region" description="Low complexity" evidence="1">
    <location>
        <begin position="13"/>
        <end position="34"/>
    </location>
</feature>
<gene>
    <name evidence="2" type="ORF">DL89DRAFT_257827</name>
</gene>
<feature type="compositionally biased region" description="Pro residues" evidence="1">
    <location>
        <begin position="316"/>
        <end position="329"/>
    </location>
</feature>
<feature type="compositionally biased region" description="Low complexity" evidence="1">
    <location>
        <begin position="510"/>
        <end position="519"/>
    </location>
</feature>
<evidence type="ECO:0000256" key="1">
    <source>
        <dbReference type="SAM" id="MobiDB-lite"/>
    </source>
</evidence>
<dbReference type="EMBL" id="MCFD01000007">
    <property type="protein sequence ID" value="ORX69592.1"/>
    <property type="molecule type" value="Genomic_DNA"/>
</dbReference>
<dbReference type="STRING" id="61395.A0A1Y1W817"/>
<comment type="caution">
    <text evidence="2">The sequence shown here is derived from an EMBL/GenBank/DDBJ whole genome shotgun (WGS) entry which is preliminary data.</text>
</comment>
<protein>
    <submittedName>
        <fullName evidence="2">Uncharacterized protein</fullName>
    </submittedName>
</protein>
<feature type="region of interest" description="Disordered" evidence="1">
    <location>
        <begin position="384"/>
        <end position="466"/>
    </location>
</feature>
<dbReference type="RefSeq" id="XP_040743280.1">
    <property type="nucleotide sequence ID" value="XM_040885554.1"/>
</dbReference>
<sequence>MHSLPHPPLLANSQLHQQSSSQQLQQQKPRPQKQIATSANESLYMQMFSQKQQKPPRPGRMKRVSKGDSWLTNPYQKQKLTTKGDPRLYAKDHTPASDLQEDPSMTGGYGEQHLGANTFRTDPTSSQSSSWIEAPKPKMPLADMPSVPVFRVMQDEYARVYAEHQKAGKQISHYEVAKQAAINLRKTAHTGQGLGIKHTAALPTPDKSSGSTITQLPRPPPPLPPPQLLPPYQPSGSAYPNVTPPLNTGGSMTDKESTMTATPPAGSYRFPSPHQPSLANLGGAPVTAGMMLPVTGPTYSPQPSQVAHAYHHPPHPPHPPPMPPLPPPQQSALIIAQPPPTPLPQPQPQPAANLPVAAAHTVESSHYPPGTVVYLPVITVLPGSSSAPKSASTTPTQPAQQYTQFHSPPIPGSMTHTMPLYSHVQMPVPSGARPPLPPPLHPPPPQMPQASSSKSMSPGPYDYSSQVIDTRDTAGYERERNMPADDYVAPLPSMPNFTDRYTPGSRSRRGSLASSTSGQGRSGRESRGDQSSRGRSRSPSRHNHRSSERQSERSRSREPTSRRR</sequence>
<feature type="compositionally biased region" description="Low complexity" evidence="1">
    <location>
        <begin position="448"/>
        <end position="460"/>
    </location>
</feature>
<organism evidence="2 3">
    <name type="scientific">Linderina pennispora</name>
    <dbReference type="NCBI Taxonomy" id="61395"/>
    <lineage>
        <taxon>Eukaryota</taxon>
        <taxon>Fungi</taxon>
        <taxon>Fungi incertae sedis</taxon>
        <taxon>Zoopagomycota</taxon>
        <taxon>Kickxellomycotina</taxon>
        <taxon>Kickxellomycetes</taxon>
        <taxon>Kickxellales</taxon>
        <taxon>Kickxellaceae</taxon>
        <taxon>Linderina</taxon>
    </lineage>
</organism>
<feature type="compositionally biased region" description="Polar residues" evidence="1">
    <location>
        <begin position="235"/>
        <end position="251"/>
    </location>
</feature>
<feature type="compositionally biased region" description="Pro residues" evidence="1">
    <location>
        <begin position="217"/>
        <end position="233"/>
    </location>
</feature>
<feature type="region of interest" description="Disordered" evidence="1">
    <location>
        <begin position="119"/>
        <end position="139"/>
    </location>
</feature>
<accession>A0A1Y1W817</accession>
<feature type="compositionally biased region" description="Low complexity" evidence="1">
    <location>
        <begin position="384"/>
        <end position="404"/>
    </location>
</feature>
<dbReference type="GeneID" id="63802202"/>
<reference evidence="2 3" key="1">
    <citation type="submission" date="2016-07" db="EMBL/GenBank/DDBJ databases">
        <title>Pervasive Adenine N6-methylation of Active Genes in Fungi.</title>
        <authorList>
            <consortium name="DOE Joint Genome Institute"/>
            <person name="Mondo S.J."/>
            <person name="Dannebaum R.O."/>
            <person name="Kuo R.C."/>
            <person name="Labutti K."/>
            <person name="Haridas S."/>
            <person name="Kuo A."/>
            <person name="Salamov A."/>
            <person name="Ahrendt S.R."/>
            <person name="Lipzen A."/>
            <person name="Sullivan W."/>
            <person name="Andreopoulos W.B."/>
            <person name="Clum A."/>
            <person name="Lindquist E."/>
            <person name="Daum C."/>
            <person name="Ramamoorthy G.K."/>
            <person name="Gryganskyi A."/>
            <person name="Culley D."/>
            <person name="Magnuson J.K."/>
            <person name="James T.Y."/>
            <person name="O'Malley M.A."/>
            <person name="Stajich J.E."/>
            <person name="Spatafora J.W."/>
            <person name="Visel A."/>
            <person name="Grigoriev I.V."/>
        </authorList>
    </citation>
    <scope>NUCLEOTIDE SEQUENCE [LARGE SCALE GENOMIC DNA]</scope>
    <source>
        <strain evidence="2 3">ATCC 12442</strain>
    </source>
</reference>
<evidence type="ECO:0000313" key="3">
    <source>
        <dbReference type="Proteomes" id="UP000193922"/>
    </source>
</evidence>
<feature type="region of interest" description="Disordered" evidence="1">
    <location>
        <begin position="197"/>
        <end position="282"/>
    </location>
</feature>
<name>A0A1Y1W817_9FUNG</name>
<proteinExistence type="predicted"/>
<feature type="compositionally biased region" description="Polar residues" evidence="1">
    <location>
        <begin position="70"/>
        <end position="81"/>
    </location>
</feature>
<feature type="compositionally biased region" description="Pro residues" evidence="1">
    <location>
        <begin position="432"/>
        <end position="447"/>
    </location>
</feature>
<feature type="compositionally biased region" description="Basic and acidic residues" evidence="1">
    <location>
        <begin position="522"/>
        <end position="532"/>
    </location>
</feature>
<keyword evidence="3" id="KW-1185">Reference proteome</keyword>
<feature type="compositionally biased region" description="Basic residues" evidence="1">
    <location>
        <begin position="534"/>
        <end position="544"/>
    </location>
</feature>
<feature type="region of interest" description="Disordered" evidence="1">
    <location>
        <begin position="481"/>
        <end position="564"/>
    </location>
</feature>
<dbReference type="Proteomes" id="UP000193922">
    <property type="component" value="Unassembled WGS sequence"/>
</dbReference>
<feature type="compositionally biased region" description="Polar residues" evidence="1">
    <location>
        <begin position="35"/>
        <end position="53"/>
    </location>
</feature>
<feature type="compositionally biased region" description="Polar residues" evidence="1">
    <location>
        <begin position="119"/>
        <end position="131"/>
    </location>
</feature>